<evidence type="ECO:0000256" key="4">
    <source>
        <dbReference type="ARBA" id="ARBA00018370"/>
    </source>
</evidence>
<dbReference type="SUPFAM" id="SSF109998">
    <property type="entry name" value="Triger factor/SurA peptide-binding domain-like"/>
    <property type="match status" value="1"/>
</dbReference>
<dbReference type="Gene3D" id="3.10.50.40">
    <property type="match status" value="1"/>
</dbReference>
<dbReference type="Pfam" id="PF00639">
    <property type="entry name" value="Rotamase"/>
    <property type="match status" value="1"/>
</dbReference>
<accession>A0ABQ1QDC7</accession>
<evidence type="ECO:0000313" key="11">
    <source>
        <dbReference type="EMBL" id="GGD21729.1"/>
    </source>
</evidence>
<dbReference type="Proteomes" id="UP000617355">
    <property type="component" value="Unassembled WGS sequence"/>
</dbReference>
<evidence type="ECO:0000256" key="1">
    <source>
        <dbReference type="ARBA" id="ARBA00000971"/>
    </source>
</evidence>
<gene>
    <name evidence="11" type="primary">surA</name>
    <name evidence="11" type="ORF">GCM10011358_02760</name>
</gene>
<comment type="caution">
    <text evidence="11">The sequence shown here is derived from an EMBL/GenBank/DDBJ whole genome shotgun (WGS) entry which is preliminary data.</text>
</comment>
<protein>
    <recommendedName>
        <fullName evidence="4">Parvulin-like PPIase</fullName>
        <ecNumber evidence="3">5.2.1.8</ecNumber>
    </recommendedName>
    <alternativeName>
        <fullName evidence="6">Peptidyl-prolyl cis-trans isomerase plp</fullName>
    </alternativeName>
    <alternativeName>
        <fullName evidence="7">Rotamase plp</fullName>
    </alternativeName>
</protein>
<organism evidence="11 12">
    <name type="scientific">Sinisalibacter lacisalsi</name>
    <dbReference type="NCBI Taxonomy" id="1526570"/>
    <lineage>
        <taxon>Bacteria</taxon>
        <taxon>Pseudomonadati</taxon>
        <taxon>Pseudomonadota</taxon>
        <taxon>Alphaproteobacteria</taxon>
        <taxon>Rhodobacterales</taxon>
        <taxon>Roseobacteraceae</taxon>
        <taxon>Sinisalibacter</taxon>
    </lineage>
</organism>
<feature type="signal peptide" evidence="9">
    <location>
        <begin position="1"/>
        <end position="26"/>
    </location>
</feature>
<evidence type="ECO:0000256" key="6">
    <source>
        <dbReference type="ARBA" id="ARBA00030642"/>
    </source>
</evidence>
<evidence type="ECO:0000256" key="2">
    <source>
        <dbReference type="ARBA" id="ARBA00007656"/>
    </source>
</evidence>
<dbReference type="PANTHER" id="PTHR47245:SF2">
    <property type="entry name" value="PEPTIDYL-PROLYL CIS-TRANS ISOMERASE HP_0175-RELATED"/>
    <property type="match status" value="1"/>
</dbReference>
<dbReference type="GO" id="GO:0016853">
    <property type="term" value="F:isomerase activity"/>
    <property type="evidence" value="ECO:0007669"/>
    <property type="project" value="UniProtKB-KW"/>
</dbReference>
<evidence type="ECO:0000256" key="7">
    <source>
        <dbReference type="ARBA" id="ARBA00031484"/>
    </source>
</evidence>
<keyword evidence="12" id="KW-1185">Reference proteome</keyword>
<dbReference type="InterPro" id="IPR046357">
    <property type="entry name" value="PPIase_dom_sf"/>
</dbReference>
<dbReference type="InterPro" id="IPR027304">
    <property type="entry name" value="Trigger_fact/SurA_dom_sf"/>
</dbReference>
<dbReference type="EC" id="5.2.1.8" evidence="3"/>
<evidence type="ECO:0000256" key="3">
    <source>
        <dbReference type="ARBA" id="ARBA00013194"/>
    </source>
</evidence>
<keyword evidence="9" id="KW-0732">Signal</keyword>
<dbReference type="EMBL" id="BMGI01000001">
    <property type="protein sequence ID" value="GGD21729.1"/>
    <property type="molecule type" value="Genomic_DNA"/>
</dbReference>
<dbReference type="RefSeq" id="WP_188525817.1">
    <property type="nucleotide sequence ID" value="NZ_BMGI01000001.1"/>
</dbReference>
<sequence>MKNLAKTNTLLASAALMFFIAAPLTAEDAPSASSDTVIATVNGEAITLGHVVAARFALPEEYQALPNDVLLPGLVEQLIQQTVLGQAIDEMSRRAQIQLDNERRAIVATEKLDEVIMGAVDDAKVQAAYEAAYADAEPTQEWNASHILVETEEEAQALIDELADGAEFPALAQEHSTGPSGPSGGELGWFGPGMMVEPFETAVTGMQDGDVAGPVQTQFGWHVIKLNESRMKGAPALEEVRGDIEAQLENDAVEQALATLLESATIERTDLEGIDPNVLGDVSILD</sequence>
<feature type="domain" description="PpiC" evidence="10">
    <location>
        <begin position="139"/>
        <end position="228"/>
    </location>
</feature>
<dbReference type="InterPro" id="IPR050245">
    <property type="entry name" value="PrsA_foldase"/>
</dbReference>
<dbReference type="InterPro" id="IPR000297">
    <property type="entry name" value="PPIase_PpiC"/>
</dbReference>
<evidence type="ECO:0000256" key="8">
    <source>
        <dbReference type="PROSITE-ProRule" id="PRU00278"/>
    </source>
</evidence>
<keyword evidence="5 8" id="KW-0697">Rotamase</keyword>
<evidence type="ECO:0000256" key="5">
    <source>
        <dbReference type="ARBA" id="ARBA00023110"/>
    </source>
</evidence>
<evidence type="ECO:0000256" key="9">
    <source>
        <dbReference type="SAM" id="SignalP"/>
    </source>
</evidence>
<dbReference type="PANTHER" id="PTHR47245">
    <property type="entry name" value="PEPTIDYLPROLYL ISOMERASE"/>
    <property type="match status" value="1"/>
</dbReference>
<name>A0ABQ1QDC7_9RHOB</name>
<evidence type="ECO:0000259" key="10">
    <source>
        <dbReference type="PROSITE" id="PS50198"/>
    </source>
</evidence>
<comment type="catalytic activity">
    <reaction evidence="1">
        <text>[protein]-peptidylproline (omega=180) = [protein]-peptidylproline (omega=0)</text>
        <dbReference type="Rhea" id="RHEA:16237"/>
        <dbReference type="Rhea" id="RHEA-COMP:10747"/>
        <dbReference type="Rhea" id="RHEA-COMP:10748"/>
        <dbReference type="ChEBI" id="CHEBI:83833"/>
        <dbReference type="ChEBI" id="CHEBI:83834"/>
        <dbReference type="EC" id="5.2.1.8"/>
    </reaction>
</comment>
<evidence type="ECO:0000313" key="12">
    <source>
        <dbReference type="Proteomes" id="UP000617355"/>
    </source>
</evidence>
<keyword evidence="8 11" id="KW-0413">Isomerase</keyword>
<feature type="chain" id="PRO_5046612590" description="Parvulin-like PPIase" evidence="9">
    <location>
        <begin position="27"/>
        <end position="286"/>
    </location>
</feature>
<dbReference type="PROSITE" id="PS50198">
    <property type="entry name" value="PPIC_PPIASE_2"/>
    <property type="match status" value="1"/>
</dbReference>
<dbReference type="SUPFAM" id="SSF54534">
    <property type="entry name" value="FKBP-like"/>
    <property type="match status" value="1"/>
</dbReference>
<proteinExistence type="inferred from homology"/>
<comment type="similarity">
    <text evidence="2">Belongs to the PpiC/parvulin rotamase family.</text>
</comment>
<reference evidence="12" key="1">
    <citation type="journal article" date="2019" name="Int. J. Syst. Evol. Microbiol.">
        <title>The Global Catalogue of Microorganisms (GCM) 10K type strain sequencing project: providing services to taxonomists for standard genome sequencing and annotation.</title>
        <authorList>
            <consortium name="The Broad Institute Genomics Platform"/>
            <consortium name="The Broad Institute Genome Sequencing Center for Infectious Disease"/>
            <person name="Wu L."/>
            <person name="Ma J."/>
        </authorList>
    </citation>
    <scope>NUCLEOTIDE SEQUENCE [LARGE SCALE GENOMIC DNA]</scope>
    <source>
        <strain evidence="12">CGMCC 1.12922</strain>
    </source>
</reference>